<dbReference type="EnsemblProtists" id="EOD07630">
    <property type="protein sequence ID" value="EOD07630"/>
    <property type="gene ID" value="EMIHUDRAFT_453257"/>
</dbReference>
<evidence type="ECO:0000313" key="5">
    <source>
        <dbReference type="EnsemblProtists" id="EOD07630"/>
    </source>
</evidence>
<comment type="subcellular location">
    <subcellularLocation>
        <location evidence="1">Plastid</location>
    </subcellularLocation>
</comment>
<dbReference type="Pfam" id="PF04755">
    <property type="entry name" value="PAP_fibrillin"/>
    <property type="match status" value="1"/>
</dbReference>
<evidence type="ECO:0000313" key="6">
    <source>
        <dbReference type="Proteomes" id="UP000013827"/>
    </source>
</evidence>
<keyword evidence="6" id="KW-1185">Reference proteome</keyword>
<evidence type="ECO:0000259" key="4">
    <source>
        <dbReference type="Pfam" id="PF04755"/>
    </source>
</evidence>
<reference evidence="6" key="1">
    <citation type="journal article" date="2013" name="Nature">
        <title>Pan genome of the phytoplankton Emiliania underpins its global distribution.</title>
        <authorList>
            <person name="Read B.A."/>
            <person name="Kegel J."/>
            <person name="Klute M.J."/>
            <person name="Kuo A."/>
            <person name="Lefebvre S.C."/>
            <person name="Maumus F."/>
            <person name="Mayer C."/>
            <person name="Miller J."/>
            <person name="Monier A."/>
            <person name="Salamov A."/>
            <person name="Young J."/>
            <person name="Aguilar M."/>
            <person name="Claverie J.M."/>
            <person name="Frickenhaus S."/>
            <person name="Gonzalez K."/>
            <person name="Herman E.K."/>
            <person name="Lin Y.C."/>
            <person name="Napier J."/>
            <person name="Ogata H."/>
            <person name="Sarno A.F."/>
            <person name="Shmutz J."/>
            <person name="Schroeder D."/>
            <person name="de Vargas C."/>
            <person name="Verret F."/>
            <person name="von Dassow P."/>
            <person name="Valentin K."/>
            <person name="Van de Peer Y."/>
            <person name="Wheeler G."/>
            <person name="Dacks J.B."/>
            <person name="Delwiche C.F."/>
            <person name="Dyhrman S.T."/>
            <person name="Glockner G."/>
            <person name="John U."/>
            <person name="Richards T."/>
            <person name="Worden A.Z."/>
            <person name="Zhang X."/>
            <person name="Grigoriev I.V."/>
            <person name="Allen A.E."/>
            <person name="Bidle K."/>
            <person name="Borodovsky M."/>
            <person name="Bowler C."/>
            <person name="Brownlee C."/>
            <person name="Cock J.M."/>
            <person name="Elias M."/>
            <person name="Gladyshev V.N."/>
            <person name="Groth M."/>
            <person name="Guda C."/>
            <person name="Hadaegh A."/>
            <person name="Iglesias-Rodriguez M.D."/>
            <person name="Jenkins J."/>
            <person name="Jones B.M."/>
            <person name="Lawson T."/>
            <person name="Leese F."/>
            <person name="Lindquist E."/>
            <person name="Lobanov A."/>
            <person name="Lomsadze A."/>
            <person name="Malik S.B."/>
            <person name="Marsh M.E."/>
            <person name="Mackinder L."/>
            <person name="Mock T."/>
            <person name="Mueller-Roeber B."/>
            <person name="Pagarete A."/>
            <person name="Parker M."/>
            <person name="Probert I."/>
            <person name="Quesneville H."/>
            <person name="Raines C."/>
            <person name="Rensing S.A."/>
            <person name="Riano-Pachon D.M."/>
            <person name="Richier S."/>
            <person name="Rokitta S."/>
            <person name="Shiraiwa Y."/>
            <person name="Soanes D.M."/>
            <person name="van der Giezen M."/>
            <person name="Wahlund T.M."/>
            <person name="Williams B."/>
            <person name="Wilson W."/>
            <person name="Wolfe G."/>
            <person name="Wurch L.L."/>
        </authorList>
    </citation>
    <scope>NUCLEOTIDE SEQUENCE</scope>
</reference>
<dbReference type="RefSeq" id="XP_005760059.1">
    <property type="nucleotide sequence ID" value="XM_005760002.1"/>
</dbReference>
<reference evidence="5" key="2">
    <citation type="submission" date="2024-10" db="UniProtKB">
        <authorList>
            <consortium name="EnsemblProtists"/>
        </authorList>
    </citation>
    <scope>IDENTIFICATION</scope>
</reference>
<dbReference type="InterPro" id="IPR006843">
    <property type="entry name" value="PAP/fibrillin_dom"/>
</dbReference>
<dbReference type="OMA" id="MECSIDF"/>
<keyword evidence="2" id="KW-0934">Plastid</keyword>
<feature type="domain" description="Plastid lipid-associated protein/fibrillin conserved" evidence="4">
    <location>
        <begin position="77"/>
        <end position="241"/>
    </location>
</feature>
<feature type="region of interest" description="Disordered" evidence="3">
    <location>
        <begin position="246"/>
        <end position="276"/>
    </location>
</feature>
<name>A0A0D3I8P5_EMIH1</name>
<evidence type="ECO:0000256" key="1">
    <source>
        <dbReference type="ARBA" id="ARBA00004474"/>
    </source>
</evidence>
<evidence type="ECO:0000256" key="2">
    <source>
        <dbReference type="ARBA" id="ARBA00022640"/>
    </source>
</evidence>
<proteinExistence type="predicted"/>
<dbReference type="HOGENOM" id="CLU_1032215_0_0_1"/>
<dbReference type="GeneID" id="17253796"/>
<dbReference type="Proteomes" id="UP000013827">
    <property type="component" value="Unassembled WGS sequence"/>
</dbReference>
<organism evidence="5 6">
    <name type="scientific">Emiliania huxleyi (strain CCMP1516)</name>
    <dbReference type="NCBI Taxonomy" id="280463"/>
    <lineage>
        <taxon>Eukaryota</taxon>
        <taxon>Haptista</taxon>
        <taxon>Haptophyta</taxon>
        <taxon>Prymnesiophyceae</taxon>
        <taxon>Isochrysidales</taxon>
        <taxon>Noelaerhabdaceae</taxon>
        <taxon>Emiliania</taxon>
    </lineage>
</organism>
<evidence type="ECO:0000256" key="3">
    <source>
        <dbReference type="SAM" id="MobiDB-lite"/>
    </source>
</evidence>
<dbReference type="KEGG" id="ehx:EMIHUDRAFT_453257"/>
<sequence>MECSIDFLRGVFFRVYDFLAASASCEGARPLPRVDDAPSDSAADEPDAPEPAFPDLAEELDVDEGSIAKEALKAEVADGFTAAAPDKAVLGEILLALESANPTRSPATSPLLNGKWKVLYASGATPSLKALMLLLKGSRLAPKSPSGAELADVQDAYLTIREEQPRAEGSLRTRLLSFENTIKLSSRLEAESAVRLVETYEAAESEYMSLKLPFQRPVQYKRSVLVSYLDDELLVVRDSQGRPDILLRVDEASRSPSSLGGEVSDDDENDAAPGAS</sequence>
<dbReference type="GO" id="GO:0009536">
    <property type="term" value="C:plastid"/>
    <property type="evidence" value="ECO:0007669"/>
    <property type="project" value="UniProtKB-SubCell"/>
</dbReference>
<dbReference type="PANTHER" id="PTHR31906">
    <property type="entry name" value="PLASTID-LIPID-ASSOCIATED PROTEIN 4, CHLOROPLASTIC-RELATED"/>
    <property type="match status" value="1"/>
</dbReference>
<dbReference type="AlphaFoldDB" id="A0A0D3I8P5"/>
<feature type="region of interest" description="Disordered" evidence="3">
    <location>
        <begin position="29"/>
        <end position="53"/>
    </location>
</feature>
<dbReference type="InterPro" id="IPR039633">
    <property type="entry name" value="PAP"/>
</dbReference>
<dbReference type="STRING" id="2903.R1CZ33"/>
<dbReference type="PaxDb" id="2903-EOD07630"/>
<protein>
    <recommendedName>
        <fullName evidence="4">Plastid lipid-associated protein/fibrillin conserved domain-containing protein</fullName>
    </recommendedName>
</protein>
<accession>A0A0D3I8P5</accession>